<dbReference type="Proteomes" id="UP000824469">
    <property type="component" value="Unassembled WGS sequence"/>
</dbReference>
<reference evidence="1 2" key="1">
    <citation type="journal article" date="2021" name="Nat. Plants">
        <title>The Taxus genome provides insights into paclitaxel biosynthesis.</title>
        <authorList>
            <person name="Xiong X."/>
            <person name="Gou J."/>
            <person name="Liao Q."/>
            <person name="Li Y."/>
            <person name="Zhou Q."/>
            <person name="Bi G."/>
            <person name="Li C."/>
            <person name="Du R."/>
            <person name="Wang X."/>
            <person name="Sun T."/>
            <person name="Guo L."/>
            <person name="Liang H."/>
            <person name="Lu P."/>
            <person name="Wu Y."/>
            <person name="Zhang Z."/>
            <person name="Ro D.K."/>
            <person name="Shang Y."/>
            <person name="Huang S."/>
            <person name="Yan J."/>
        </authorList>
    </citation>
    <scope>NUCLEOTIDE SEQUENCE [LARGE SCALE GENOMIC DNA]</scope>
    <source>
        <strain evidence="1">Ta-2019</strain>
    </source>
</reference>
<sequence>DDLGSVVVISGMQRPISLRMISAKQLKRSMCKGCQLFAITISDRSESIAEHSPLDDH</sequence>
<proteinExistence type="predicted"/>
<evidence type="ECO:0000313" key="2">
    <source>
        <dbReference type="Proteomes" id="UP000824469"/>
    </source>
</evidence>
<evidence type="ECO:0000313" key="1">
    <source>
        <dbReference type="EMBL" id="KAH9289869.1"/>
    </source>
</evidence>
<dbReference type="EMBL" id="JAHRHJ020003813">
    <property type="protein sequence ID" value="KAH9289869.1"/>
    <property type="molecule type" value="Genomic_DNA"/>
</dbReference>
<keyword evidence="2" id="KW-1185">Reference proteome</keyword>
<comment type="caution">
    <text evidence="1">The sequence shown here is derived from an EMBL/GenBank/DDBJ whole genome shotgun (WGS) entry which is preliminary data.</text>
</comment>
<organism evidence="1 2">
    <name type="scientific">Taxus chinensis</name>
    <name type="common">Chinese yew</name>
    <name type="synonym">Taxus wallichiana var. chinensis</name>
    <dbReference type="NCBI Taxonomy" id="29808"/>
    <lineage>
        <taxon>Eukaryota</taxon>
        <taxon>Viridiplantae</taxon>
        <taxon>Streptophyta</taxon>
        <taxon>Embryophyta</taxon>
        <taxon>Tracheophyta</taxon>
        <taxon>Spermatophyta</taxon>
        <taxon>Pinopsida</taxon>
        <taxon>Pinidae</taxon>
        <taxon>Conifers II</taxon>
        <taxon>Cupressales</taxon>
        <taxon>Taxaceae</taxon>
        <taxon>Taxus</taxon>
    </lineage>
</organism>
<dbReference type="AlphaFoldDB" id="A0AA38F2E4"/>
<protein>
    <submittedName>
        <fullName evidence="1">Uncharacterized protein</fullName>
    </submittedName>
</protein>
<feature type="non-terminal residue" evidence="1">
    <location>
        <position position="57"/>
    </location>
</feature>
<name>A0AA38F2E4_TAXCH</name>
<gene>
    <name evidence="1" type="ORF">KI387_033986</name>
</gene>
<accession>A0AA38F2E4</accession>
<feature type="non-terminal residue" evidence="1">
    <location>
        <position position="1"/>
    </location>
</feature>